<accession>A0ABU7QT26</accession>
<organism evidence="1 2">
    <name type="scientific">Avibacterium paragallinarum</name>
    <name type="common">Haemophilus gallinarum</name>
    <dbReference type="NCBI Taxonomy" id="728"/>
    <lineage>
        <taxon>Bacteria</taxon>
        <taxon>Pseudomonadati</taxon>
        <taxon>Pseudomonadota</taxon>
        <taxon>Gammaproteobacteria</taxon>
        <taxon>Pasteurellales</taxon>
        <taxon>Pasteurellaceae</taxon>
        <taxon>Avibacterium</taxon>
    </lineage>
</organism>
<reference evidence="1 2" key="1">
    <citation type="journal article" date="2022" name="Front. Microbiol.">
        <title>Commensal bacteria contribute to the growth of multidrug-resistant Avibacterium paragallinarum in chickens.</title>
        <authorList>
            <person name="Zhu J."/>
            <person name="Chen Y."/>
            <person name="Wu Y."/>
            <person name="Wang Y."/>
            <person name="Zhu K."/>
        </authorList>
    </citation>
    <scope>NUCLEOTIDE SEQUENCE [LARGE SCALE GENOMIC DNA]</scope>
    <source>
        <strain evidence="1 2">AV12</strain>
    </source>
</reference>
<dbReference type="Proteomes" id="UP001352533">
    <property type="component" value="Unassembled WGS sequence"/>
</dbReference>
<evidence type="ECO:0000313" key="2">
    <source>
        <dbReference type="Proteomes" id="UP001352533"/>
    </source>
</evidence>
<dbReference type="EMBL" id="JAMDKS010000046">
    <property type="protein sequence ID" value="MEE6113748.1"/>
    <property type="molecule type" value="Genomic_DNA"/>
</dbReference>
<keyword evidence="2" id="KW-1185">Reference proteome</keyword>
<proteinExistence type="predicted"/>
<gene>
    <name evidence="1" type="ORF">M5S25_11245</name>
</gene>
<evidence type="ECO:0000313" key="1">
    <source>
        <dbReference type="EMBL" id="MEE6113748.1"/>
    </source>
</evidence>
<comment type="caution">
    <text evidence="1">The sequence shown here is derived from an EMBL/GenBank/DDBJ whole genome shotgun (WGS) entry which is preliminary data.</text>
</comment>
<name>A0ABU7QT26_AVIPA</name>
<sequence length="75" mass="8753">MLRFVKSHMKRYSKNSSINDIVKSKLREGWKIKKGKKHNILIAPNSRKLAIPNTPSDIRAGKNFRSQLDFLINKF</sequence>
<protein>
    <submittedName>
        <fullName evidence="1">Phosphoribosylglycinamide formyltransferase</fullName>
    </submittedName>
</protein>
<dbReference type="RefSeq" id="WP_039168118.1">
    <property type="nucleotide sequence ID" value="NZ_CP104917.1"/>
</dbReference>